<feature type="domain" description="AB hydrolase-1" evidence="1">
    <location>
        <begin position="306"/>
        <end position="545"/>
    </location>
</feature>
<dbReference type="InterPro" id="IPR000073">
    <property type="entry name" value="AB_hydrolase_1"/>
</dbReference>
<evidence type="ECO:0000313" key="2">
    <source>
        <dbReference type="EMBL" id="AVO44844.1"/>
    </source>
</evidence>
<dbReference type="PANTHER" id="PTHR43265">
    <property type="entry name" value="ESTERASE ESTD"/>
    <property type="match status" value="1"/>
</dbReference>
<dbReference type="Pfam" id="PF12697">
    <property type="entry name" value="Abhydrolase_6"/>
    <property type="match status" value="1"/>
</dbReference>
<dbReference type="OrthoDB" id="249225at2"/>
<dbReference type="GO" id="GO:0052689">
    <property type="term" value="F:carboxylic ester hydrolase activity"/>
    <property type="evidence" value="ECO:0007669"/>
    <property type="project" value="TreeGrafter"/>
</dbReference>
<dbReference type="Proteomes" id="UP000237889">
    <property type="component" value="Chromosome"/>
</dbReference>
<dbReference type="InterPro" id="IPR053145">
    <property type="entry name" value="AB_hydrolase_Est10"/>
</dbReference>
<evidence type="ECO:0000313" key="3">
    <source>
        <dbReference type="Proteomes" id="UP000237889"/>
    </source>
</evidence>
<dbReference type="AlphaFoldDB" id="A0A2S0N9I9"/>
<proteinExistence type="predicted"/>
<dbReference type="RefSeq" id="WP_106748185.1">
    <property type="nucleotide sequence ID" value="NZ_CP027668.1"/>
</dbReference>
<dbReference type="SUPFAM" id="SSF53474">
    <property type="entry name" value="alpha/beta-Hydrolases"/>
    <property type="match status" value="2"/>
</dbReference>
<dbReference type="KEGG" id="phr:C6569_07095"/>
<dbReference type="PANTHER" id="PTHR43265:SF1">
    <property type="entry name" value="ESTERASE ESTD"/>
    <property type="match status" value="1"/>
</dbReference>
<accession>A0A2S0N9I9</accession>
<reference evidence="2 3" key="1">
    <citation type="submission" date="2018-03" db="EMBL/GenBank/DDBJ databases">
        <title>Genome sequencing of Phreatobacter sp.</title>
        <authorList>
            <person name="Kim S.-J."/>
            <person name="Heo J."/>
            <person name="Kwon S.-W."/>
        </authorList>
    </citation>
    <scope>NUCLEOTIDE SEQUENCE [LARGE SCALE GENOMIC DNA]</scope>
    <source>
        <strain evidence="2 3">S-12</strain>
    </source>
</reference>
<sequence>MIPVTFNGLMGKLHLPEADRRSGLGVVIVPPHGVEALAATKTLRRLAEALAAAGHAALRFDLPGTADSLGADADPERLAAWVAATREAAVVLGRHAGVDGIVFSGLRFGATLAALAAEGADNLAGIVLLDPVVKGRLYARELALTARALAEAARLDPDATATEAGLSIAGLTTTSSTLEAMRGIDLARLAPPEAPVLLLTRKGAADGRQLAAAWSTAPITAAEAQGFEAISLSPTMAATPAGILTDAVAWMDQLPIRPARPAVPALPARLAGPHFTEEALTFGEGRRLFGVVCDPATAAPGRPVVLIVNAGRNSHVGWARSGVQLARELAAQGIASLRMDLAGIGDGRDRPDGDDSLDSVLYNRANDAQVRDAVDLLVARGHGDVTMLGACSGAYLALHQAARDERIAGLVLVNIQRFVWRPGETVEEAIASAYPLAASYAGKVFEARAWRRLLSGERKLGPLIRAFSRRAADRIRALRPTEETRRARDIMRRLADRRIPVDIIFSENDAGLGDLALHFGSGGRWLTGRDNVRLTILPRSDHDLTPPAARQTLVAHAAATARRGRIPS</sequence>
<name>A0A2S0N9I9_9HYPH</name>
<dbReference type="EMBL" id="CP027668">
    <property type="protein sequence ID" value="AVO44844.1"/>
    <property type="molecule type" value="Genomic_DNA"/>
</dbReference>
<dbReference type="Gene3D" id="3.40.50.1820">
    <property type="entry name" value="alpha/beta hydrolase"/>
    <property type="match status" value="2"/>
</dbReference>
<keyword evidence="3" id="KW-1185">Reference proteome</keyword>
<protein>
    <recommendedName>
        <fullName evidence="1">AB hydrolase-1 domain-containing protein</fullName>
    </recommendedName>
</protein>
<gene>
    <name evidence="2" type="ORF">C6569_07095</name>
</gene>
<organism evidence="2 3">
    <name type="scientific">Phreatobacter cathodiphilus</name>
    <dbReference type="NCBI Taxonomy" id="1868589"/>
    <lineage>
        <taxon>Bacteria</taxon>
        <taxon>Pseudomonadati</taxon>
        <taxon>Pseudomonadota</taxon>
        <taxon>Alphaproteobacteria</taxon>
        <taxon>Hyphomicrobiales</taxon>
        <taxon>Phreatobacteraceae</taxon>
        <taxon>Phreatobacter</taxon>
    </lineage>
</organism>
<evidence type="ECO:0000259" key="1">
    <source>
        <dbReference type="Pfam" id="PF12697"/>
    </source>
</evidence>
<dbReference type="InterPro" id="IPR029058">
    <property type="entry name" value="AB_hydrolase_fold"/>
</dbReference>